<evidence type="ECO:0000313" key="3">
    <source>
        <dbReference type="Proteomes" id="UP001185092"/>
    </source>
</evidence>
<keyword evidence="1" id="KW-0472">Membrane</keyword>
<evidence type="ECO:0000313" key="2">
    <source>
        <dbReference type="EMBL" id="MDR6241134.1"/>
    </source>
</evidence>
<keyword evidence="3" id="KW-1185">Reference proteome</keyword>
<accession>A0AAE4BSD8</accession>
<dbReference type="EMBL" id="JAVDQD010000006">
    <property type="protein sequence ID" value="MDR6241134.1"/>
    <property type="molecule type" value="Genomic_DNA"/>
</dbReference>
<gene>
    <name evidence="2" type="ORF">HNQ88_004210</name>
</gene>
<evidence type="ECO:0000256" key="1">
    <source>
        <dbReference type="SAM" id="Phobius"/>
    </source>
</evidence>
<sequence>MEEFRIESKGSTIGLIIKIIVFSLVVNQAFNLVEKFIGQNSVINWILILGTVVYFIYGHFTDKTILEIKNNKVLIESLIGFPKKHEILEFDLNNVEKIRLVQSQDFVYGKKTMELIDQSEQKQIVELKLRYYQLVRLEEYLKGELKIETSLIG</sequence>
<protein>
    <submittedName>
        <fullName evidence="2">Uncharacterized protein</fullName>
    </submittedName>
</protein>
<organism evidence="2 3">
    <name type="scientific">Aureibacter tunicatorum</name>
    <dbReference type="NCBI Taxonomy" id="866807"/>
    <lineage>
        <taxon>Bacteria</taxon>
        <taxon>Pseudomonadati</taxon>
        <taxon>Bacteroidota</taxon>
        <taxon>Cytophagia</taxon>
        <taxon>Cytophagales</taxon>
        <taxon>Persicobacteraceae</taxon>
        <taxon>Aureibacter</taxon>
    </lineage>
</organism>
<keyword evidence="1" id="KW-1133">Transmembrane helix</keyword>
<keyword evidence="1" id="KW-0812">Transmembrane</keyword>
<feature type="transmembrane region" description="Helical" evidence="1">
    <location>
        <begin position="12"/>
        <end position="30"/>
    </location>
</feature>
<name>A0AAE4BSD8_9BACT</name>
<reference evidence="2" key="1">
    <citation type="submission" date="2023-07" db="EMBL/GenBank/DDBJ databases">
        <title>Genomic Encyclopedia of Type Strains, Phase IV (KMG-IV): sequencing the most valuable type-strain genomes for metagenomic binning, comparative biology and taxonomic classification.</title>
        <authorList>
            <person name="Goeker M."/>
        </authorList>
    </citation>
    <scope>NUCLEOTIDE SEQUENCE</scope>
    <source>
        <strain evidence="2">DSM 26174</strain>
    </source>
</reference>
<feature type="transmembrane region" description="Helical" evidence="1">
    <location>
        <begin position="42"/>
        <end position="60"/>
    </location>
</feature>
<proteinExistence type="predicted"/>
<dbReference type="RefSeq" id="WP_309941693.1">
    <property type="nucleotide sequence ID" value="NZ_AP025305.1"/>
</dbReference>
<comment type="caution">
    <text evidence="2">The sequence shown here is derived from an EMBL/GenBank/DDBJ whole genome shotgun (WGS) entry which is preliminary data.</text>
</comment>
<dbReference type="Proteomes" id="UP001185092">
    <property type="component" value="Unassembled WGS sequence"/>
</dbReference>
<dbReference type="AlphaFoldDB" id="A0AAE4BSD8"/>